<dbReference type="OrthoDB" id="6606864at2759"/>
<name>A0A2S2QNQ3_9HEMI</name>
<proteinExistence type="predicted"/>
<organism evidence="1">
    <name type="scientific">Sipha flava</name>
    <name type="common">yellow sugarcane aphid</name>
    <dbReference type="NCBI Taxonomy" id="143950"/>
    <lineage>
        <taxon>Eukaryota</taxon>
        <taxon>Metazoa</taxon>
        <taxon>Ecdysozoa</taxon>
        <taxon>Arthropoda</taxon>
        <taxon>Hexapoda</taxon>
        <taxon>Insecta</taxon>
        <taxon>Pterygota</taxon>
        <taxon>Neoptera</taxon>
        <taxon>Paraneoptera</taxon>
        <taxon>Hemiptera</taxon>
        <taxon>Sternorrhyncha</taxon>
        <taxon>Aphidomorpha</taxon>
        <taxon>Aphidoidea</taxon>
        <taxon>Aphididae</taxon>
        <taxon>Sipha</taxon>
    </lineage>
</organism>
<reference evidence="1" key="1">
    <citation type="submission" date="2018-04" db="EMBL/GenBank/DDBJ databases">
        <title>Transcriptome assembly of Sipha flava.</title>
        <authorList>
            <person name="Scully E.D."/>
            <person name="Geib S.M."/>
            <person name="Palmer N.A."/>
            <person name="Koch K."/>
            <person name="Bradshaw J."/>
            <person name="Heng-Moss T."/>
            <person name="Sarath G."/>
        </authorList>
    </citation>
    <scope>NUCLEOTIDE SEQUENCE</scope>
</reference>
<evidence type="ECO:0000313" key="1">
    <source>
        <dbReference type="EMBL" id="MBY79344.1"/>
    </source>
</evidence>
<dbReference type="AlphaFoldDB" id="A0A2S2QNQ3"/>
<accession>A0A2S2QNQ3</accession>
<sequence length="111" mass="12774">MVYLLIRFANKMDLLLVSGSMCHSLDKYKPVKIQGRPIIQTENNKLRIFNRQDVDRLKRYLGGIFRKKPDVLRPLLGQIDISVNYQGATSLGSVFISRYLYSNNTQPVIVT</sequence>
<gene>
    <name evidence="1" type="ORF">g.14752</name>
</gene>
<protein>
    <submittedName>
        <fullName evidence="1">Uncharacterized protein</fullName>
    </submittedName>
</protein>
<dbReference type="EMBL" id="GGMS01010141">
    <property type="protein sequence ID" value="MBY79344.1"/>
    <property type="molecule type" value="Transcribed_RNA"/>
</dbReference>